<dbReference type="OrthoDB" id="5793358at2"/>
<proteinExistence type="predicted"/>
<dbReference type="InterPro" id="IPR029051">
    <property type="entry name" value="DUF4352"/>
</dbReference>
<dbReference type="Pfam" id="PF08378">
    <property type="entry name" value="NERD"/>
    <property type="match status" value="1"/>
</dbReference>
<organism evidence="5 6">
    <name type="scientific">Nocardioides pocheonensis</name>
    <dbReference type="NCBI Taxonomy" id="661485"/>
    <lineage>
        <taxon>Bacteria</taxon>
        <taxon>Bacillati</taxon>
        <taxon>Actinomycetota</taxon>
        <taxon>Actinomycetes</taxon>
        <taxon>Propionibacteriales</taxon>
        <taxon>Nocardioidaceae</taxon>
        <taxon>Nocardioides</taxon>
    </lineage>
</organism>
<dbReference type="Pfam" id="PF11611">
    <property type="entry name" value="DUF4352"/>
    <property type="match status" value="1"/>
</dbReference>
<evidence type="ECO:0000256" key="1">
    <source>
        <dbReference type="ARBA" id="ARBA00022729"/>
    </source>
</evidence>
<evidence type="ECO:0000313" key="5">
    <source>
        <dbReference type="EMBL" id="RNM16320.1"/>
    </source>
</evidence>
<protein>
    <submittedName>
        <fullName evidence="5">DUF4352 domain-containing protein</fullName>
    </submittedName>
</protein>
<feature type="compositionally biased region" description="Basic residues" evidence="2">
    <location>
        <begin position="203"/>
        <end position="214"/>
    </location>
</feature>
<keyword evidence="6" id="KW-1185">Reference proteome</keyword>
<evidence type="ECO:0000313" key="6">
    <source>
        <dbReference type="Proteomes" id="UP000279994"/>
    </source>
</evidence>
<feature type="domain" description="NERD" evidence="4">
    <location>
        <begin position="30"/>
        <end position="138"/>
    </location>
</feature>
<comment type="caution">
    <text evidence="5">The sequence shown here is derived from an EMBL/GenBank/DDBJ whole genome shotgun (WGS) entry which is preliminary data.</text>
</comment>
<keyword evidence="1" id="KW-0732">Signal</keyword>
<keyword evidence="3" id="KW-0812">Transmembrane</keyword>
<feature type="region of interest" description="Disordered" evidence="2">
    <location>
        <begin position="190"/>
        <end position="214"/>
    </location>
</feature>
<dbReference type="InterPro" id="IPR029050">
    <property type="entry name" value="Immunoprotect_excell_Ig-like"/>
</dbReference>
<dbReference type="RefSeq" id="WP_123221816.1">
    <property type="nucleotide sequence ID" value="NZ_RJSF01000009.1"/>
</dbReference>
<feature type="transmembrane region" description="Helical" evidence="3">
    <location>
        <begin position="221"/>
        <end position="242"/>
    </location>
</feature>
<name>A0A3N0GVZ7_9ACTN</name>
<evidence type="ECO:0000259" key="4">
    <source>
        <dbReference type="PROSITE" id="PS50965"/>
    </source>
</evidence>
<dbReference type="InterPro" id="IPR011528">
    <property type="entry name" value="NERD"/>
</dbReference>
<reference evidence="5 6" key="1">
    <citation type="submission" date="2018-11" db="EMBL/GenBank/DDBJ databases">
        <authorList>
            <person name="Li F."/>
        </authorList>
    </citation>
    <scope>NUCLEOTIDE SEQUENCE [LARGE SCALE GENOMIC DNA]</scope>
    <source>
        <strain evidence="5 6">Gsoil 818</strain>
    </source>
</reference>
<keyword evidence="3" id="KW-1133">Transmembrane helix</keyword>
<evidence type="ECO:0000256" key="2">
    <source>
        <dbReference type="SAM" id="MobiDB-lite"/>
    </source>
</evidence>
<dbReference type="AlphaFoldDB" id="A0A3N0GVZ7"/>
<dbReference type="Proteomes" id="UP000279994">
    <property type="component" value="Unassembled WGS sequence"/>
</dbReference>
<dbReference type="PROSITE" id="PS50965">
    <property type="entry name" value="NERD"/>
    <property type="match status" value="1"/>
</dbReference>
<dbReference type="EMBL" id="RJSF01000009">
    <property type="protein sequence ID" value="RNM16320.1"/>
    <property type="molecule type" value="Genomic_DNA"/>
</dbReference>
<sequence length="393" mass="41725">MSAGESAREIARKRREKAERLTRVADAWERGAAGEEATARALALLPPEWTVLHDVRWPGRRRANIDHVVIGPGGVFVIDSKHWSGTVAVAGDVLRQNGRSREKEVASIADAALAVTGVIGQVPAVPVLCFVREEPVAGWARDVMVCSTANLNDMLTSRPAVLHAATIDRLLPVLTRGLFPAATAAPPPVQGVPVRDPWGPRPARPRPRLGPRRRGPRVTRFALAVSALVLAVAMVPTVIHALTNAASQRVQNLVAPAKPVGTTQTVAAGDGHPELAMTVASVVDTHVVGKGTKPPAGHRLVAVTMRLENRGDQRWVWDGNTRLALVDSAGVTYAPSADYPAVQGGRVVSGSPTVRAHHTLSGALVFEVPSDVRIASVRLDVGPGLARTVRWVV</sequence>
<dbReference type="Gene3D" id="2.60.40.1240">
    <property type="match status" value="1"/>
</dbReference>
<keyword evidence="3" id="KW-0472">Membrane</keyword>
<evidence type="ECO:0000256" key="3">
    <source>
        <dbReference type="SAM" id="Phobius"/>
    </source>
</evidence>
<gene>
    <name evidence="5" type="ORF">EFL26_05070</name>
</gene>
<accession>A0A3N0GVZ7</accession>